<reference evidence="1" key="1">
    <citation type="submission" date="2022-04" db="EMBL/GenBank/DDBJ databases">
        <title>Genome of the entomopathogenic fungus Entomophthora muscae.</title>
        <authorList>
            <person name="Elya C."/>
            <person name="Lovett B.R."/>
            <person name="Lee E."/>
            <person name="Macias A.M."/>
            <person name="Hajek A.E."/>
            <person name="De Bivort B.L."/>
            <person name="Kasson M.T."/>
            <person name="De Fine Licht H.H."/>
            <person name="Stajich J.E."/>
        </authorList>
    </citation>
    <scope>NUCLEOTIDE SEQUENCE</scope>
    <source>
        <strain evidence="1">Berkeley</strain>
    </source>
</reference>
<proteinExistence type="predicted"/>
<keyword evidence="2" id="KW-1185">Reference proteome</keyword>
<evidence type="ECO:0000313" key="2">
    <source>
        <dbReference type="Proteomes" id="UP001165960"/>
    </source>
</evidence>
<protein>
    <submittedName>
        <fullName evidence="1">UBX domain-containing protein 1</fullName>
    </submittedName>
</protein>
<comment type="caution">
    <text evidence="1">The sequence shown here is derived from an EMBL/GenBank/DDBJ whole genome shotgun (WGS) entry which is preliminary data.</text>
</comment>
<accession>A0ACC2TBW8</accession>
<dbReference type="Proteomes" id="UP001165960">
    <property type="component" value="Unassembled WGS sequence"/>
</dbReference>
<name>A0ACC2TBW8_9FUNG</name>
<sequence length="336" mass="37529">MSFWYNNEDPIGVFELANELKMPLLVFTADDSELSKSFDIVFSSGKADQVISGNYIALKLTAGTPEFKSFTRKLVLDEKSNVSIFVEGSIRAKIDNCDINSNELVEDLSTAILTIKRLDAGESVDSVRESLGPNSGTTLNLRPLSEEEKAKKKEELRVLVEKRRAERLIKEKEEEKEREAFRREQGKTISAAKQQQQEKEAKMILEKKLKEKQEDRLAKQRVREQIAQDKAERAARRQKATQEPIPAAAAPVAPKVTSGDFSSCKLGIRLLDGSTQRLELAPSTQLGKVRESLPGVPDGYGFILAYPQKKFSESDEGKTLLELGLCPSNSLILKKL</sequence>
<organism evidence="1 2">
    <name type="scientific">Entomophthora muscae</name>
    <dbReference type="NCBI Taxonomy" id="34485"/>
    <lineage>
        <taxon>Eukaryota</taxon>
        <taxon>Fungi</taxon>
        <taxon>Fungi incertae sedis</taxon>
        <taxon>Zoopagomycota</taxon>
        <taxon>Entomophthoromycotina</taxon>
        <taxon>Entomophthoromycetes</taxon>
        <taxon>Entomophthorales</taxon>
        <taxon>Entomophthoraceae</taxon>
        <taxon>Entomophthora</taxon>
    </lineage>
</organism>
<evidence type="ECO:0000313" key="1">
    <source>
        <dbReference type="EMBL" id="KAJ9071921.1"/>
    </source>
</evidence>
<dbReference type="EMBL" id="QTSX02003084">
    <property type="protein sequence ID" value="KAJ9071921.1"/>
    <property type="molecule type" value="Genomic_DNA"/>
</dbReference>
<gene>
    <name evidence="1" type="primary">UBXN1_2</name>
    <name evidence="1" type="ORF">DSO57_1032482</name>
</gene>